<dbReference type="Pfam" id="PF01546">
    <property type="entry name" value="Peptidase_M20"/>
    <property type="match status" value="1"/>
</dbReference>
<dbReference type="InterPro" id="IPR002933">
    <property type="entry name" value="Peptidase_M20"/>
</dbReference>
<dbReference type="OrthoDB" id="7055905at2"/>
<dbReference type="RefSeq" id="WP_011605773.1">
    <property type="nucleotide sequence ID" value="NC_008278.1"/>
</dbReference>
<dbReference type="Gene3D" id="3.40.630.10">
    <property type="entry name" value="Zn peptidases"/>
    <property type="match status" value="1"/>
</dbReference>
<dbReference type="EC" id="3.5.1.18" evidence="5"/>
<dbReference type="Proteomes" id="UP000000657">
    <property type="component" value="Chromosome"/>
</dbReference>
<accession>Q0RGT7</accession>
<dbReference type="KEGG" id="fal:FRAAL4657"/>
<dbReference type="GO" id="GO:0008777">
    <property type="term" value="F:acetylornithine deacetylase activity"/>
    <property type="evidence" value="ECO:0007669"/>
    <property type="project" value="TreeGrafter"/>
</dbReference>
<evidence type="ECO:0000256" key="2">
    <source>
        <dbReference type="ARBA" id="ARBA00022723"/>
    </source>
</evidence>
<name>Q0RGT7_FRAAA</name>
<dbReference type="GO" id="GO:0046872">
    <property type="term" value="F:metal ion binding"/>
    <property type="evidence" value="ECO:0007669"/>
    <property type="project" value="UniProtKB-KW"/>
</dbReference>
<dbReference type="InterPro" id="IPR011650">
    <property type="entry name" value="Peptidase_M20_dimer"/>
</dbReference>
<sequence>MYSQSGRYPTAGVEVLERTDLLRLAAALVEVPSVSGDEHLLAGLVEHRLRARAPGLRMIRDGNNIIATTRGAQAGKPARDRHVVLAGHLDTVPAAKNYPTAIPGTVSGLGAVDMKGGLAVMLVLAERAQDSDHHLTFVFYDNEEVGSRRSGMTLLFDRYQDFLQADLAILLEPTGGLLEAGCQGNLVVELRYDGSRAHTARPWRGVNAIHRATPALARFGSFEPGPAVVDGLTYRQSLSVVGVSSGVQGNVVPDACQVRVNFRHAPNLSSEEALGTVVGLAGDADGTQVVLSSPPAPPNLEHPLLAALRASAGVDVRPKLGWTDVGRFAAHGVPAVNFGPGDSELAHTGRETVSGAELAACHAALARFLFADAAGIPPDRLRNIGPHPASEVRP</sequence>
<evidence type="ECO:0000259" key="6">
    <source>
        <dbReference type="Pfam" id="PF07687"/>
    </source>
</evidence>
<organism evidence="7 8">
    <name type="scientific">Frankia alni (strain DSM 45986 / CECT 9034 / ACN14a)</name>
    <dbReference type="NCBI Taxonomy" id="326424"/>
    <lineage>
        <taxon>Bacteria</taxon>
        <taxon>Bacillati</taxon>
        <taxon>Actinomycetota</taxon>
        <taxon>Actinomycetes</taxon>
        <taxon>Frankiales</taxon>
        <taxon>Frankiaceae</taxon>
        <taxon>Frankia</taxon>
    </lineage>
</organism>
<dbReference type="InterPro" id="IPR001261">
    <property type="entry name" value="ArgE/DapE_CS"/>
</dbReference>
<keyword evidence="8" id="KW-1185">Reference proteome</keyword>
<dbReference type="Pfam" id="PF07687">
    <property type="entry name" value="M20_dimer"/>
    <property type="match status" value="1"/>
</dbReference>
<evidence type="ECO:0000313" key="7">
    <source>
        <dbReference type="EMBL" id="CAJ63299.1"/>
    </source>
</evidence>
<dbReference type="SUPFAM" id="SSF53187">
    <property type="entry name" value="Zn-dependent exopeptidases"/>
    <property type="match status" value="1"/>
</dbReference>
<dbReference type="AlphaFoldDB" id="Q0RGT7"/>
<gene>
    <name evidence="7" type="primary">dapE-like</name>
    <name evidence="7" type="ordered locus">FRAAL4657</name>
</gene>
<dbReference type="GO" id="GO:0009089">
    <property type="term" value="P:lysine biosynthetic process via diaminopimelate"/>
    <property type="evidence" value="ECO:0007669"/>
    <property type="project" value="UniProtKB-UniRule"/>
</dbReference>
<evidence type="ECO:0000256" key="1">
    <source>
        <dbReference type="ARBA" id="ARBA00001947"/>
    </source>
</evidence>
<dbReference type="EMBL" id="CT573213">
    <property type="protein sequence ID" value="CAJ63299.1"/>
    <property type="molecule type" value="Genomic_DNA"/>
</dbReference>
<evidence type="ECO:0000256" key="4">
    <source>
        <dbReference type="ARBA" id="ARBA00022833"/>
    </source>
</evidence>
<dbReference type="STRING" id="326424.FRAAL4657"/>
<evidence type="ECO:0000256" key="5">
    <source>
        <dbReference type="NCBIfam" id="TIGR01900"/>
    </source>
</evidence>
<dbReference type="eggNOG" id="COG0624">
    <property type="taxonomic scope" value="Bacteria"/>
</dbReference>
<dbReference type="PROSITE" id="PS00759">
    <property type="entry name" value="ARGE_DAPE_CPG2_2"/>
    <property type="match status" value="1"/>
</dbReference>
<dbReference type="HOGENOM" id="CLU_021802_1_0_11"/>
<dbReference type="NCBIfam" id="TIGR01900">
    <property type="entry name" value="dapE-gram_pos"/>
    <property type="match status" value="1"/>
</dbReference>
<keyword evidence="3 7" id="KW-0378">Hydrolase</keyword>
<dbReference type="InterPro" id="IPR036264">
    <property type="entry name" value="Bact_exopeptidase_dim_dom"/>
</dbReference>
<dbReference type="PANTHER" id="PTHR43808:SF31">
    <property type="entry name" value="N-ACETYL-L-CITRULLINE DEACETYLASE"/>
    <property type="match status" value="1"/>
</dbReference>
<dbReference type="InterPro" id="IPR010174">
    <property type="entry name" value="Succinyl-DAP_deSuclase_DapE"/>
</dbReference>
<dbReference type="InterPro" id="IPR050072">
    <property type="entry name" value="Peptidase_M20A"/>
</dbReference>
<dbReference type="GO" id="GO:0009014">
    <property type="term" value="F:succinyl-diaminopimelate desuccinylase activity"/>
    <property type="evidence" value="ECO:0007669"/>
    <property type="project" value="UniProtKB-UniRule"/>
</dbReference>
<dbReference type="SUPFAM" id="SSF55031">
    <property type="entry name" value="Bacterial exopeptidase dimerisation domain"/>
    <property type="match status" value="1"/>
</dbReference>
<reference evidence="7 8" key="1">
    <citation type="journal article" date="2007" name="Genome Res.">
        <title>Genome characteristics of facultatively symbiotic Frankia sp. strains reflect host range and host plant biogeography.</title>
        <authorList>
            <person name="Normand P."/>
            <person name="Lapierre P."/>
            <person name="Tisa L.S."/>
            <person name="Gogarten J.P."/>
            <person name="Alloisio N."/>
            <person name="Bagnarol E."/>
            <person name="Bassi C.A."/>
            <person name="Berry A.M."/>
            <person name="Bickhart D.M."/>
            <person name="Choisne N."/>
            <person name="Couloux A."/>
            <person name="Cournoyer B."/>
            <person name="Cruveiller S."/>
            <person name="Daubin V."/>
            <person name="Demange N."/>
            <person name="Francino M.P."/>
            <person name="Goltsman E."/>
            <person name="Huang Y."/>
            <person name="Kopp O.R."/>
            <person name="Labarre L."/>
            <person name="Lapidus A."/>
            <person name="Lavire C."/>
            <person name="Marechal J."/>
            <person name="Martinez M."/>
            <person name="Mastronunzio J.E."/>
            <person name="Mullin B.C."/>
            <person name="Niemann J."/>
            <person name="Pujic P."/>
            <person name="Rawnsley T."/>
            <person name="Rouy Z."/>
            <person name="Schenowitz C."/>
            <person name="Sellstedt A."/>
            <person name="Tavares F."/>
            <person name="Tomkins J.P."/>
            <person name="Vallenet D."/>
            <person name="Valverde C."/>
            <person name="Wall L.G."/>
            <person name="Wang Y."/>
            <person name="Medigue C."/>
            <person name="Benson D.R."/>
        </authorList>
    </citation>
    <scope>NUCLEOTIDE SEQUENCE [LARGE SCALE GENOMIC DNA]</scope>
    <source>
        <strain evidence="8">DSM 45986 / CECT 9034 / ACN14a</strain>
    </source>
</reference>
<protein>
    <recommendedName>
        <fullName evidence="5">Succinyl-diaminopimelate desuccinylase</fullName>
        <ecNumber evidence="5">3.5.1.18</ecNumber>
    </recommendedName>
</protein>
<dbReference type="PANTHER" id="PTHR43808">
    <property type="entry name" value="ACETYLORNITHINE DEACETYLASE"/>
    <property type="match status" value="1"/>
</dbReference>
<dbReference type="Gene3D" id="3.30.70.360">
    <property type="match status" value="1"/>
</dbReference>
<comment type="cofactor">
    <cofactor evidence="1">
        <name>Zn(2+)</name>
        <dbReference type="ChEBI" id="CHEBI:29105"/>
    </cofactor>
</comment>
<proteinExistence type="predicted"/>
<evidence type="ECO:0000313" key="8">
    <source>
        <dbReference type="Proteomes" id="UP000000657"/>
    </source>
</evidence>
<dbReference type="GO" id="GO:0006526">
    <property type="term" value="P:L-arginine biosynthetic process"/>
    <property type="evidence" value="ECO:0007669"/>
    <property type="project" value="TreeGrafter"/>
</dbReference>
<evidence type="ECO:0000256" key="3">
    <source>
        <dbReference type="ARBA" id="ARBA00022801"/>
    </source>
</evidence>
<feature type="domain" description="Peptidase M20 dimerisation" evidence="6">
    <location>
        <begin position="184"/>
        <end position="281"/>
    </location>
</feature>
<keyword evidence="2" id="KW-0479">Metal-binding</keyword>
<keyword evidence="4" id="KW-0862">Zinc</keyword>